<dbReference type="AlphaFoldDB" id="A0A1M2VV75"/>
<keyword evidence="3" id="KW-1185">Reference proteome</keyword>
<accession>A0A1M2VV75</accession>
<protein>
    <submittedName>
        <fullName evidence="2">Uncharacterized protein</fullName>
    </submittedName>
</protein>
<dbReference type="Proteomes" id="UP000184267">
    <property type="component" value="Unassembled WGS sequence"/>
</dbReference>
<proteinExistence type="predicted"/>
<comment type="caution">
    <text evidence="2">The sequence shown here is derived from an EMBL/GenBank/DDBJ whole genome shotgun (WGS) entry which is preliminary data.</text>
</comment>
<evidence type="ECO:0000313" key="2">
    <source>
        <dbReference type="EMBL" id="OJT11410.1"/>
    </source>
</evidence>
<gene>
    <name evidence="2" type="ORF">TRAPUB_12075</name>
</gene>
<evidence type="ECO:0000313" key="3">
    <source>
        <dbReference type="Proteomes" id="UP000184267"/>
    </source>
</evidence>
<dbReference type="EMBL" id="MNAD01000645">
    <property type="protein sequence ID" value="OJT11410.1"/>
    <property type="molecule type" value="Genomic_DNA"/>
</dbReference>
<feature type="region of interest" description="Disordered" evidence="1">
    <location>
        <begin position="1"/>
        <end position="58"/>
    </location>
</feature>
<organism evidence="2 3">
    <name type="scientific">Trametes pubescens</name>
    <name type="common">White-rot fungus</name>
    <dbReference type="NCBI Taxonomy" id="154538"/>
    <lineage>
        <taxon>Eukaryota</taxon>
        <taxon>Fungi</taxon>
        <taxon>Dikarya</taxon>
        <taxon>Basidiomycota</taxon>
        <taxon>Agaricomycotina</taxon>
        <taxon>Agaricomycetes</taxon>
        <taxon>Polyporales</taxon>
        <taxon>Polyporaceae</taxon>
        <taxon>Trametes</taxon>
    </lineage>
</organism>
<name>A0A1M2VV75_TRAPU</name>
<evidence type="ECO:0000256" key="1">
    <source>
        <dbReference type="SAM" id="MobiDB-lite"/>
    </source>
</evidence>
<sequence length="58" mass="6588">MQRQRWNVGCHCEHERTRAKPRKPLGDISAAHQEHNQPDSTHLPAANLSDDSSSGSWR</sequence>
<feature type="compositionally biased region" description="Polar residues" evidence="1">
    <location>
        <begin position="49"/>
        <end position="58"/>
    </location>
</feature>
<reference evidence="2 3" key="1">
    <citation type="submission" date="2016-10" db="EMBL/GenBank/DDBJ databases">
        <title>Genome sequence of the basidiomycete white-rot fungus Trametes pubescens.</title>
        <authorList>
            <person name="Makela M.R."/>
            <person name="Granchi Z."/>
            <person name="Peng M."/>
            <person name="De Vries R.P."/>
            <person name="Grigoriev I."/>
            <person name="Riley R."/>
            <person name="Hilden K."/>
        </authorList>
    </citation>
    <scope>NUCLEOTIDE SEQUENCE [LARGE SCALE GENOMIC DNA]</scope>
    <source>
        <strain evidence="2 3">FBCC735</strain>
    </source>
</reference>